<dbReference type="InterPro" id="IPR034154">
    <property type="entry name" value="TOPRIM_DnaG/twinkle"/>
</dbReference>
<comment type="caution">
    <text evidence="3">The sequence shown here is derived from an EMBL/GenBank/DDBJ whole genome shotgun (WGS) entry which is preliminary data.</text>
</comment>
<dbReference type="SUPFAM" id="SSF52540">
    <property type="entry name" value="P-loop containing nucleoside triphosphate hydrolases"/>
    <property type="match status" value="1"/>
</dbReference>
<protein>
    <recommendedName>
        <fullName evidence="2">Toprim domain-containing protein</fullName>
    </recommendedName>
</protein>
<sequence>MENPTTAKKANAEALDIDSEIIAQDEHQSTQKAPNQAIQNPAITDYKALLLKIEKTIQASPDSIIPNGEIHRFDVDKTGDQKGWYACHTKEAYSYAFYGDWSKGETHRWDSVGSTSVSQAQKSDIKAAMEASLKQLDEKRSTEQAEIADKCQELWNALDDASDDHPYLKAKGVKAHGIKIHPNDNLLIIPVFIGGKISSLQRIDATGKKKFRPGGKISGGGYLIGKVGPLMLLCEGYATGATLHEATDLPTIVAFNAGNLPKIATSLKTAYPETRFVICADNDQFTSGNPGITKAREAAEILSAPVAYPRFKGPDIQKHGRPTDWNDYHQIYGLEAVQNALKPKIKKAEHSGKLFTDLTDLTKNLAPPDYLIDDLIERDTIGGFIGSSEVGKSFMGVDISSAVATGTKFANKGAKLGSVLYLAGEGQYGIARRFKGWEQRTGIQIDPGRIHISAKTVTLDSAGAKEILSALEEMGLGIDLVIVDTLARHMCGEENSNTAMGDFIKQLDKVRDEYGCTFAIMHHTGHSSDNSNRARGASAFYASLDFEFLLKAPKNGPRTFEGTKNKEGPLYPKRTFNLTPIELDGLNQDNGDPVTTAIIEWGDFVSEAKGTDANNGSNAAYHSLKGALANQAIFNQISLDDWREYAYQNSTRANQNSKRAEFNSFKTKLINDEVIAMSDEDKIVRVLDQDLIDLGDIQGVEKPGADG</sequence>
<keyword evidence="4" id="KW-1185">Reference proteome</keyword>
<name>A0A1E5Q402_9PROT</name>
<dbReference type="Gene3D" id="3.40.50.300">
    <property type="entry name" value="P-loop containing nucleotide triphosphate hydrolases"/>
    <property type="match status" value="1"/>
</dbReference>
<dbReference type="InterPro" id="IPR027417">
    <property type="entry name" value="P-loop_NTPase"/>
</dbReference>
<evidence type="ECO:0000256" key="1">
    <source>
        <dbReference type="SAM" id="Coils"/>
    </source>
</evidence>
<proteinExistence type="predicted"/>
<dbReference type="STRING" id="28181.BEN30_01075"/>
<keyword evidence="1" id="KW-0175">Coiled coil</keyword>
<reference evidence="4" key="1">
    <citation type="submission" date="2016-07" db="EMBL/GenBank/DDBJ databases">
        <authorList>
            <person name="Florea S."/>
            <person name="Webb J.S."/>
            <person name="Jaromczyk J."/>
            <person name="Schardl C.L."/>
        </authorList>
    </citation>
    <scope>NUCLEOTIDE SEQUENCE [LARGE SCALE GENOMIC DNA]</scope>
    <source>
        <strain evidence="4">MV-1</strain>
    </source>
</reference>
<dbReference type="Pfam" id="PF13362">
    <property type="entry name" value="Toprim_3"/>
    <property type="match status" value="1"/>
</dbReference>
<evidence type="ECO:0000313" key="3">
    <source>
        <dbReference type="EMBL" id="OEJ64030.1"/>
    </source>
</evidence>
<dbReference type="RefSeq" id="WP_069959378.1">
    <property type="nucleotide sequence ID" value="NZ_MCGG01000078.1"/>
</dbReference>
<organism evidence="3 4">
    <name type="scientific">Magnetovibrio blakemorei</name>
    <dbReference type="NCBI Taxonomy" id="28181"/>
    <lineage>
        <taxon>Bacteria</taxon>
        <taxon>Pseudomonadati</taxon>
        <taxon>Pseudomonadota</taxon>
        <taxon>Alphaproteobacteria</taxon>
        <taxon>Rhodospirillales</taxon>
        <taxon>Magnetovibrionaceae</taxon>
        <taxon>Magnetovibrio</taxon>
    </lineage>
</organism>
<feature type="coiled-coil region" evidence="1">
    <location>
        <begin position="126"/>
        <end position="153"/>
    </location>
</feature>
<evidence type="ECO:0000259" key="2">
    <source>
        <dbReference type="Pfam" id="PF13362"/>
    </source>
</evidence>
<dbReference type="Proteomes" id="UP000095347">
    <property type="component" value="Unassembled WGS sequence"/>
</dbReference>
<dbReference type="EMBL" id="MCGG01000078">
    <property type="protein sequence ID" value="OEJ64030.1"/>
    <property type="molecule type" value="Genomic_DNA"/>
</dbReference>
<dbReference type="AlphaFoldDB" id="A0A1E5Q402"/>
<gene>
    <name evidence="3" type="ORF">BEN30_01075</name>
</gene>
<feature type="domain" description="Toprim" evidence="2">
    <location>
        <begin position="231"/>
        <end position="332"/>
    </location>
</feature>
<dbReference type="CDD" id="cd01029">
    <property type="entry name" value="TOPRIM_primases"/>
    <property type="match status" value="1"/>
</dbReference>
<accession>A0A1E5Q402</accession>
<dbReference type="InterPro" id="IPR006171">
    <property type="entry name" value="TOPRIM_dom"/>
</dbReference>
<dbReference type="Pfam" id="PF13481">
    <property type="entry name" value="AAA_25"/>
    <property type="match status" value="1"/>
</dbReference>
<evidence type="ECO:0000313" key="4">
    <source>
        <dbReference type="Proteomes" id="UP000095347"/>
    </source>
</evidence>